<feature type="compositionally biased region" description="Polar residues" evidence="10">
    <location>
        <begin position="2245"/>
        <end position="2255"/>
    </location>
</feature>
<keyword evidence="5" id="KW-0418">Kinase</keyword>
<accession>A0A8T1LWV0</accession>
<feature type="region of interest" description="Disordered" evidence="10">
    <location>
        <begin position="338"/>
        <end position="367"/>
    </location>
</feature>
<dbReference type="GO" id="GO:0005737">
    <property type="term" value="C:cytoplasm"/>
    <property type="evidence" value="ECO:0007669"/>
    <property type="project" value="TreeGrafter"/>
</dbReference>
<keyword evidence="4 9" id="KW-0547">Nucleotide-binding</keyword>
<dbReference type="PANTHER" id="PTHR24346">
    <property type="entry name" value="MAP/MICROTUBULE AFFINITY-REGULATING KINASE"/>
    <property type="match status" value="1"/>
</dbReference>
<evidence type="ECO:0000256" key="10">
    <source>
        <dbReference type="SAM" id="MobiDB-lite"/>
    </source>
</evidence>
<evidence type="ECO:0000256" key="9">
    <source>
        <dbReference type="PROSITE-ProRule" id="PRU10141"/>
    </source>
</evidence>
<evidence type="ECO:0000256" key="5">
    <source>
        <dbReference type="ARBA" id="ARBA00022777"/>
    </source>
</evidence>
<evidence type="ECO:0000256" key="7">
    <source>
        <dbReference type="ARBA" id="ARBA00047899"/>
    </source>
</evidence>
<dbReference type="PANTHER" id="PTHR24346:SF42">
    <property type="entry name" value="SERINE_THREONINE-PROTEIN KINASE SIK3"/>
    <property type="match status" value="1"/>
</dbReference>
<dbReference type="OrthoDB" id="193931at2759"/>
<dbReference type="GO" id="GO:0050321">
    <property type="term" value="F:tau-protein kinase activity"/>
    <property type="evidence" value="ECO:0007669"/>
    <property type="project" value="TreeGrafter"/>
</dbReference>
<keyword evidence="3" id="KW-0808">Transferase</keyword>
<evidence type="ECO:0000256" key="2">
    <source>
        <dbReference type="ARBA" id="ARBA00022527"/>
    </source>
</evidence>
<reference evidence="12 13" key="2">
    <citation type="journal article" date="2021" name="Genomics">
        <title>High-quality reference genome for Clonorchis sinensis.</title>
        <authorList>
            <person name="Young N.D."/>
            <person name="Stroehlein A.J."/>
            <person name="Kinkar L."/>
            <person name="Wang T."/>
            <person name="Sohn W.M."/>
            <person name="Chang B.C.H."/>
            <person name="Kaur P."/>
            <person name="Weisz D."/>
            <person name="Dudchenko O."/>
            <person name="Aiden E.L."/>
            <person name="Korhonen P.K."/>
            <person name="Gasser R.B."/>
        </authorList>
    </citation>
    <scope>NUCLEOTIDE SEQUENCE [LARGE SCALE GENOMIC DNA]</scope>
    <source>
        <strain evidence="12">Cs-k2</strain>
    </source>
</reference>
<dbReference type="GO" id="GO:0035556">
    <property type="term" value="P:intracellular signal transduction"/>
    <property type="evidence" value="ECO:0007669"/>
    <property type="project" value="TreeGrafter"/>
</dbReference>
<feature type="binding site" evidence="9">
    <location>
        <position position="421"/>
    </location>
    <ligand>
        <name>ATP</name>
        <dbReference type="ChEBI" id="CHEBI:30616"/>
    </ligand>
</feature>
<dbReference type="GO" id="GO:0000226">
    <property type="term" value="P:microtubule cytoskeleton organization"/>
    <property type="evidence" value="ECO:0007669"/>
    <property type="project" value="TreeGrafter"/>
</dbReference>
<proteinExistence type="predicted"/>
<keyword evidence="6 9" id="KW-0067">ATP-binding</keyword>
<feature type="compositionally biased region" description="Low complexity" evidence="10">
    <location>
        <begin position="103"/>
        <end position="121"/>
    </location>
</feature>
<dbReference type="SUPFAM" id="SSF56112">
    <property type="entry name" value="Protein kinase-like (PK-like)"/>
    <property type="match status" value="2"/>
</dbReference>
<feature type="region of interest" description="Disordered" evidence="10">
    <location>
        <begin position="2006"/>
        <end position="2105"/>
    </location>
</feature>
<dbReference type="FunFam" id="1.10.510.10:FF:000571">
    <property type="entry name" value="Maternal embryonic leucine zipper kinase"/>
    <property type="match status" value="1"/>
</dbReference>
<evidence type="ECO:0000256" key="6">
    <source>
        <dbReference type="ARBA" id="ARBA00022840"/>
    </source>
</evidence>
<dbReference type="GO" id="GO:0005524">
    <property type="term" value="F:ATP binding"/>
    <property type="evidence" value="ECO:0007669"/>
    <property type="project" value="UniProtKB-UniRule"/>
</dbReference>
<evidence type="ECO:0000256" key="8">
    <source>
        <dbReference type="ARBA" id="ARBA00048679"/>
    </source>
</evidence>
<name>A0A8T1LWV0_CLOSI</name>
<comment type="catalytic activity">
    <reaction evidence="7">
        <text>L-threonyl-[protein] + ATP = O-phospho-L-threonyl-[protein] + ADP + H(+)</text>
        <dbReference type="Rhea" id="RHEA:46608"/>
        <dbReference type="Rhea" id="RHEA-COMP:11060"/>
        <dbReference type="Rhea" id="RHEA-COMP:11605"/>
        <dbReference type="ChEBI" id="CHEBI:15378"/>
        <dbReference type="ChEBI" id="CHEBI:30013"/>
        <dbReference type="ChEBI" id="CHEBI:30616"/>
        <dbReference type="ChEBI" id="CHEBI:61977"/>
        <dbReference type="ChEBI" id="CHEBI:456216"/>
        <dbReference type="EC" id="2.7.11.1"/>
    </reaction>
</comment>
<keyword evidence="2" id="KW-0723">Serine/threonine-protein kinase</keyword>
<dbReference type="InterPro" id="IPR011009">
    <property type="entry name" value="Kinase-like_dom_sf"/>
</dbReference>
<dbReference type="Proteomes" id="UP000286415">
    <property type="component" value="Unassembled WGS sequence"/>
</dbReference>
<feature type="compositionally biased region" description="Low complexity" evidence="10">
    <location>
        <begin position="265"/>
        <end position="278"/>
    </location>
</feature>
<feature type="region of interest" description="Disordered" evidence="10">
    <location>
        <begin position="1083"/>
        <end position="1112"/>
    </location>
</feature>
<feature type="region of interest" description="Disordered" evidence="10">
    <location>
        <begin position="1366"/>
        <end position="1406"/>
    </location>
</feature>
<feature type="region of interest" description="Disordered" evidence="10">
    <location>
        <begin position="1739"/>
        <end position="1794"/>
    </location>
</feature>
<feature type="region of interest" description="Disordered" evidence="10">
    <location>
        <begin position="230"/>
        <end position="280"/>
    </location>
</feature>
<dbReference type="InterPro" id="IPR000719">
    <property type="entry name" value="Prot_kinase_dom"/>
</dbReference>
<sequence length="2255" mass="245737">MYSDANLAESSTPRHRRHPLQLCRQMEQEELPPPHTADEPFGNNHWQLKDKTEDNPLADSAPASSEIPASTMTAIEPSPASDKPSSSAHHRASPRPHLPPTQGSQGSSSTGSGATGTSIGTNSGGGSVSSGKSGRGYYRTSATGGRGNRCSSSASSSTEETEARERRFGSVDLHPLPLVTLNPAGVRRSLVSPSTGPTQQLHLAALLTLQQQFAVRSAALATAARVTTERGDSLQMEAHSSSQPSVPTSNSTFPTDSMVQTTPVTTQSAATLTASSDTRSAEPHCVDSMVARLANQSQFHPLNLLPPVFWPCLVCPVHAGVLLHSSGLLLNELDKAKDRHGSSGLGTSAADHTAQPTKPQSDTTGHDVVPSLWMGSVSTGGLTTSTPRIGPYELGPTLGRGNFAVVKLARHIETKVKVAIKIMNKELIGSVNLNKVSRELEAMKRCQHPHIIRLYHVMESESNIFMVTEYASRGEVFDHISKSHAFNEKEARELFWQIVCAIDFCHNSGVVHRDLKAENLLLDSELKIKVADFGFCNFFQPNELLSTHCGSPQYAAPELFKGEPYDGPLADVWTFMFMQLMTSCIERLYLSFSFLYCLPSKDHRLFWPCIFSTLQLTALQSLGVILYILVCGSFPFPGESLGDIRTQVLRGLVRFPFFLSTACEQVIRCMLQVDPARRFKLKQIISMPWMQASPNVAHYQATMIKFEEKAKERHFDEIFRRQYPEHSELVKVEQVERAERRLDAGVLRALAIGAGFDESQVRTSTLQNKCDRFHAAYQLLVEKIRRFSRSPHLCQAVNDAVFAPKVRRRSSGLLGRRSSSISSSPVGISCPAMLSHNSSGASIELSETTTIRHGVQLATVPDVIDESMAEAENETAEPGTVTDNLVSTTGTATSHSPSIGSSSALHDKAKDWYSQSQPGCVELNVALFILKADEDALLLQLGVVSPLVATVPISNAVRRHTVQLTGSPLAPQSQIPHSGLETNQANTKDQVMNQGEKSHRLPGHPFSRQTTQPHIGGLKPYKDQAERQEALIRTAFNWMPDPLHFGREFSPSDETDSNHATRHPHAIVKRPLDLPSLELGQEAATTCPPDRPHRPGLQRGSSMQDSDDENVETAIQERGCQFQAEQPEATPEGAYFGESLSLTQAGYPIVDFPTAQDAQPGSSSSKMPPWDLDVRDGAYFDRKPTAKLVDPTDESTGNPVAMETDPVEHTAKLPTDEVGSVAERGYWSSAHVEPDGDEEGSVALGALLPQLNLPANLPAMIHQPVAKFTVKDPHLLAPPEFMTPQCSSFPRRSSDGAAELQPLQRPGLTVGGSYPEQTNYRNMHSGSETDTSTLKTSPTNEPMCCYPHQSSGQSTALDLTQKSLTAAQTEPDRVTAVNDKSTSTVSAERSTERHQRHPTPRSIRPVGTKLRASPAVLAAQQRSLFSALRSASTTASRTTATWWRPPGAEKAPEPADSSEFEGDERQKTEALEAQLTRYQKRFSLPVRYAATEGITMLGDLCQFTATGCTCHYPLTPEMAQEIHQLFANKPATMAEWPQLTSKSTWTWNSSSCSRRGSEASQMIAWKHRLNQCGYLRDPSVDESIPFDTTAVLANTSRPLPGSDSDPNTQFMVKDSKEAAYAQPPDSSDPRGVAPSSGCLSSEVGSPISHHDHQSMLSADWPELDSAGQPQSLLPQPSPPGIHLSELKTELHKLESESETNLCSQDRTGDTVNVVASASASNPQAFTRFLRRFHRSHEGTTTCPISYSPAELPGWSHRPPSSRNSRRASSVASATVDRDPPPFSYSGTDGEANDMVQRRHRYSVGSSLEHTFSDQGDFPLVVPKNLPPPLSCQPSVTGLHSQSVTHHRSVAPTLSNPDHPYPRDPLHASYLFGAHLPVALDLNRTALSSPGPSSGMTPMEFPMLVDSTGTVHTSMPSNTQKQYSQATETVETIVAPASTGMKRRLLGTSHQSKQSHDYLRTLQHPGGSLDRRWDFDFLTSPKRKIYQEWLPKVTAFSRKAAVTMLQAVHSRETRSHDTGKSETESPVIVSSPGLLDLSSVSPTSPRMATAPQIPSAPMSTHSSTAASSGNMDQESDDHFDEDAEDLEEERECQLAPLQSHLTLPTRTRSTFTSLPVGSMEPTSPLLPLYVPDRSQQAQTQFTGSRLPATYPTSSSFPLTAPTDFQSPTLMFFHPGDDDDDLAEIDRVNRRLAMSGGLLEFTDTPAYMGCPSSRTFLSRPPPQMFPASASATCSFQPADSPHEPSLSGPSSHSQAPQ</sequence>
<feature type="compositionally biased region" description="Low complexity" evidence="10">
    <location>
        <begin position="240"/>
        <end position="252"/>
    </location>
</feature>
<evidence type="ECO:0000313" key="12">
    <source>
        <dbReference type="EMBL" id="KAG5441350.1"/>
    </source>
</evidence>
<feature type="compositionally biased region" description="Polar residues" evidence="10">
    <location>
        <begin position="1315"/>
        <end position="1340"/>
    </location>
</feature>
<dbReference type="EMBL" id="NIRI02000077">
    <property type="protein sequence ID" value="KAG5441350.1"/>
    <property type="molecule type" value="Genomic_DNA"/>
</dbReference>
<dbReference type="PROSITE" id="PS00108">
    <property type="entry name" value="PROTEIN_KINASE_ST"/>
    <property type="match status" value="1"/>
</dbReference>
<dbReference type="PROSITE" id="PS50011">
    <property type="entry name" value="PROTEIN_KINASE_DOM"/>
    <property type="match status" value="1"/>
</dbReference>
<dbReference type="Pfam" id="PF00069">
    <property type="entry name" value="Pkinase"/>
    <property type="match status" value="1"/>
</dbReference>
<dbReference type="EC" id="2.7.11.1" evidence="1"/>
<evidence type="ECO:0000256" key="1">
    <source>
        <dbReference type="ARBA" id="ARBA00012513"/>
    </source>
</evidence>
<feature type="region of interest" description="Disordered" evidence="10">
    <location>
        <begin position="1"/>
        <end position="169"/>
    </location>
</feature>
<feature type="compositionally biased region" description="Polar residues" evidence="10">
    <location>
        <begin position="2056"/>
        <end position="2071"/>
    </location>
</feature>
<feature type="domain" description="Protein kinase" evidence="11">
    <location>
        <begin position="392"/>
        <end position="690"/>
    </location>
</feature>
<feature type="region of interest" description="Disordered" evidence="10">
    <location>
        <begin position="2216"/>
        <end position="2255"/>
    </location>
</feature>
<organism evidence="12 13">
    <name type="scientific">Clonorchis sinensis</name>
    <name type="common">Chinese liver fluke</name>
    <dbReference type="NCBI Taxonomy" id="79923"/>
    <lineage>
        <taxon>Eukaryota</taxon>
        <taxon>Metazoa</taxon>
        <taxon>Spiralia</taxon>
        <taxon>Lophotrochozoa</taxon>
        <taxon>Platyhelminthes</taxon>
        <taxon>Trematoda</taxon>
        <taxon>Digenea</taxon>
        <taxon>Opisthorchiida</taxon>
        <taxon>Opisthorchiata</taxon>
        <taxon>Opisthorchiidae</taxon>
        <taxon>Clonorchis</taxon>
    </lineage>
</organism>
<feature type="compositionally biased region" description="Polar residues" evidence="10">
    <location>
        <begin position="1378"/>
        <end position="1388"/>
    </location>
</feature>
<feature type="compositionally biased region" description="Basic and acidic residues" evidence="10">
    <location>
        <begin position="2008"/>
        <end position="2022"/>
    </location>
</feature>
<comment type="catalytic activity">
    <reaction evidence="8">
        <text>L-seryl-[protein] + ATP = O-phospho-L-seryl-[protein] + ADP + H(+)</text>
        <dbReference type="Rhea" id="RHEA:17989"/>
        <dbReference type="Rhea" id="RHEA-COMP:9863"/>
        <dbReference type="Rhea" id="RHEA-COMP:11604"/>
        <dbReference type="ChEBI" id="CHEBI:15378"/>
        <dbReference type="ChEBI" id="CHEBI:29999"/>
        <dbReference type="ChEBI" id="CHEBI:30616"/>
        <dbReference type="ChEBI" id="CHEBI:83421"/>
        <dbReference type="ChEBI" id="CHEBI:456216"/>
        <dbReference type="EC" id="2.7.11.1"/>
    </reaction>
</comment>
<dbReference type="PROSITE" id="PS00107">
    <property type="entry name" value="PROTEIN_KINASE_ATP"/>
    <property type="match status" value="1"/>
</dbReference>
<feature type="compositionally biased region" description="Polar residues" evidence="10">
    <location>
        <begin position="253"/>
        <end position="264"/>
    </location>
</feature>
<dbReference type="InterPro" id="IPR017441">
    <property type="entry name" value="Protein_kinase_ATP_BS"/>
</dbReference>
<evidence type="ECO:0000256" key="4">
    <source>
        <dbReference type="ARBA" id="ARBA00022741"/>
    </source>
</evidence>
<gene>
    <name evidence="12" type="ORF">CSKR_103216</name>
</gene>
<evidence type="ECO:0000256" key="3">
    <source>
        <dbReference type="ARBA" id="ARBA00022679"/>
    </source>
</evidence>
<feature type="compositionally biased region" description="Polar residues" evidence="10">
    <location>
        <begin position="1156"/>
        <end position="1166"/>
    </location>
</feature>
<dbReference type="SMART" id="SM00220">
    <property type="entry name" value="S_TKc"/>
    <property type="match status" value="1"/>
</dbReference>
<comment type="caution">
    <text evidence="12">The sequence shown here is derived from an EMBL/GenBank/DDBJ whole genome shotgun (WGS) entry which is preliminary data.</text>
</comment>
<feature type="region of interest" description="Disordered" evidence="10">
    <location>
        <begin position="1281"/>
        <end position="1353"/>
    </location>
</feature>
<feature type="region of interest" description="Disordered" evidence="10">
    <location>
        <begin position="1152"/>
        <end position="1171"/>
    </location>
</feature>
<feature type="region of interest" description="Disordered" evidence="10">
    <location>
        <begin position="1437"/>
        <end position="1466"/>
    </location>
</feature>
<reference evidence="12 13" key="1">
    <citation type="journal article" date="2018" name="Biotechnol. Adv.">
        <title>Improved genomic resources and new bioinformatic workflow for the carcinogenic parasite Clonorchis sinensis: Biotechnological implications.</title>
        <authorList>
            <person name="Wang D."/>
            <person name="Korhonen P.K."/>
            <person name="Gasser R.B."/>
            <person name="Young N.D."/>
        </authorList>
    </citation>
    <scope>NUCLEOTIDE SEQUENCE [LARGE SCALE GENOMIC DNA]</scope>
    <source>
        <strain evidence="12">Cs-k2</strain>
    </source>
</reference>
<feature type="compositionally biased region" description="Low complexity" evidence="10">
    <location>
        <begin position="1760"/>
        <end position="1773"/>
    </location>
</feature>
<protein>
    <recommendedName>
        <fullName evidence="1">non-specific serine/threonine protein kinase</fullName>
        <ecNumber evidence="1">2.7.11.1</ecNumber>
    </recommendedName>
</protein>
<dbReference type="FunFam" id="3.30.200.20:FF:000003">
    <property type="entry name" value="Non-specific serine/threonine protein kinase"/>
    <property type="match status" value="1"/>
</dbReference>
<feature type="compositionally biased region" description="Acidic residues" evidence="10">
    <location>
        <begin position="2072"/>
        <end position="2089"/>
    </location>
</feature>
<feature type="compositionally biased region" description="Polar residues" evidence="10">
    <location>
        <begin position="354"/>
        <end position="363"/>
    </location>
</feature>
<evidence type="ECO:0000313" key="13">
    <source>
        <dbReference type="Proteomes" id="UP000286415"/>
    </source>
</evidence>
<evidence type="ECO:0000259" key="11">
    <source>
        <dbReference type="PROSITE" id="PS50011"/>
    </source>
</evidence>
<feature type="region of interest" description="Disordered" evidence="10">
    <location>
        <begin position="995"/>
        <end position="1017"/>
    </location>
</feature>
<dbReference type="InterPro" id="IPR008271">
    <property type="entry name" value="Ser/Thr_kinase_AS"/>
</dbReference>
<feature type="compositionally biased region" description="Low complexity" evidence="10">
    <location>
        <begin position="77"/>
        <end position="87"/>
    </location>
</feature>
<feature type="region of interest" description="Disordered" evidence="10">
    <location>
        <begin position="1617"/>
        <end position="1682"/>
    </location>
</feature>
<dbReference type="Gene3D" id="1.10.510.10">
    <property type="entry name" value="Transferase(Phosphotransferase) domain 1"/>
    <property type="match status" value="2"/>
</dbReference>
<keyword evidence="13" id="KW-1185">Reference proteome</keyword>